<reference evidence="5 6" key="1">
    <citation type="submission" date="2018-08" db="EMBL/GenBank/DDBJ databases">
        <title>Genetic Globetrotter - A new plasmid hitch-hiking vast phylogenetic and geographic distances.</title>
        <authorList>
            <person name="Vollmers J."/>
            <person name="Petersen J."/>
        </authorList>
    </citation>
    <scope>NUCLEOTIDE SEQUENCE [LARGE SCALE GENOMIC DNA]</scope>
    <source>
        <strain evidence="5 6">DSM 26383</strain>
    </source>
</reference>
<organism evidence="5 6">
    <name type="scientific">Roseovarius indicus</name>
    <dbReference type="NCBI Taxonomy" id="540747"/>
    <lineage>
        <taxon>Bacteria</taxon>
        <taxon>Pseudomonadati</taxon>
        <taxon>Pseudomonadota</taxon>
        <taxon>Alphaproteobacteria</taxon>
        <taxon>Rhodobacterales</taxon>
        <taxon>Roseobacteraceae</taxon>
        <taxon>Roseovarius</taxon>
    </lineage>
</organism>
<dbReference type="GO" id="GO:0008959">
    <property type="term" value="F:phosphate acetyltransferase activity"/>
    <property type="evidence" value="ECO:0007669"/>
    <property type="project" value="UniProtKB-EC"/>
</dbReference>
<protein>
    <submittedName>
        <fullName evidence="5">Phosphate acetyltransferase</fullName>
        <ecNumber evidence="5">2.3.1.8</ecNumber>
    </submittedName>
</protein>
<dbReference type="SUPFAM" id="SSF54637">
    <property type="entry name" value="Thioesterase/thiol ester dehydrase-isomerase"/>
    <property type="match status" value="1"/>
</dbReference>
<name>A0A5P3AA42_9RHOB</name>
<dbReference type="AlphaFoldDB" id="A0A5P3AA42"/>
<keyword evidence="1 5" id="KW-0808">Transferase</keyword>
<accession>A0A5P3AA42</accession>
<evidence type="ECO:0000313" key="5">
    <source>
        <dbReference type="EMBL" id="QEW25268.1"/>
    </source>
</evidence>
<dbReference type="EMBL" id="CP031598">
    <property type="protein sequence ID" value="QEW25268.1"/>
    <property type="molecule type" value="Genomic_DNA"/>
</dbReference>
<proteinExistence type="predicted"/>
<feature type="domain" description="Phosphate acetyl/butaryl transferase" evidence="3">
    <location>
        <begin position="268"/>
        <end position="485"/>
    </location>
</feature>
<dbReference type="NCBIfam" id="NF008852">
    <property type="entry name" value="PRK11890.1"/>
    <property type="match status" value="1"/>
</dbReference>
<dbReference type="Pfam" id="PF01575">
    <property type="entry name" value="MaoC_dehydratas"/>
    <property type="match status" value="1"/>
</dbReference>
<keyword evidence="2 5" id="KW-0012">Acyltransferase</keyword>
<dbReference type="PANTHER" id="PTHR43356">
    <property type="entry name" value="PHOSPHATE ACETYLTRANSFERASE"/>
    <property type="match status" value="1"/>
</dbReference>
<evidence type="ECO:0000256" key="2">
    <source>
        <dbReference type="ARBA" id="ARBA00023315"/>
    </source>
</evidence>
<evidence type="ECO:0000259" key="3">
    <source>
        <dbReference type="Pfam" id="PF01515"/>
    </source>
</evidence>
<evidence type="ECO:0000313" key="6">
    <source>
        <dbReference type="Proteomes" id="UP000325785"/>
    </source>
</evidence>
<dbReference type="CDD" id="cd03449">
    <property type="entry name" value="R_hydratase"/>
    <property type="match status" value="1"/>
</dbReference>
<evidence type="ECO:0000256" key="1">
    <source>
        <dbReference type="ARBA" id="ARBA00022679"/>
    </source>
</evidence>
<dbReference type="Gene3D" id="3.10.129.10">
    <property type="entry name" value="Hotdog Thioesterase"/>
    <property type="match status" value="1"/>
</dbReference>
<dbReference type="Gene3D" id="3.40.718.10">
    <property type="entry name" value="Isopropylmalate Dehydrogenase"/>
    <property type="match status" value="1"/>
</dbReference>
<dbReference type="EC" id="2.3.1.8" evidence="5"/>
<dbReference type="KEGG" id="rid:RIdsm_01054"/>
<dbReference type="PANTHER" id="PTHR43356:SF2">
    <property type="entry name" value="PHOSPHATE ACETYLTRANSFERASE"/>
    <property type="match status" value="1"/>
</dbReference>
<dbReference type="Pfam" id="PF01515">
    <property type="entry name" value="PTA_PTB"/>
    <property type="match status" value="1"/>
</dbReference>
<dbReference type="InterPro" id="IPR002539">
    <property type="entry name" value="MaoC-like_dom"/>
</dbReference>
<dbReference type="InterPro" id="IPR029069">
    <property type="entry name" value="HotDog_dom_sf"/>
</dbReference>
<dbReference type="InterPro" id="IPR002505">
    <property type="entry name" value="PTA_PTB"/>
</dbReference>
<dbReference type="InterPro" id="IPR050500">
    <property type="entry name" value="Phos_Acetyltrans/Butyryltrans"/>
</dbReference>
<dbReference type="NCBIfam" id="NF006045">
    <property type="entry name" value="PRK08190.1"/>
    <property type="match status" value="1"/>
</dbReference>
<dbReference type="Proteomes" id="UP000325785">
    <property type="component" value="Chromosome"/>
</dbReference>
<dbReference type="SUPFAM" id="SSF53659">
    <property type="entry name" value="Isocitrate/Isopropylmalate dehydrogenase-like"/>
    <property type="match status" value="1"/>
</dbReference>
<evidence type="ECO:0000259" key="4">
    <source>
        <dbReference type="Pfam" id="PF01575"/>
    </source>
</evidence>
<sequence length="495" mass="52754">MSHVWYFMGIPCGHILSNFRLNPGLLPKNGCATVKIENRTFDELEIGSTESLRRLCTQDDMIVFANVSGNHNPMHIFDADGDGDGHNEAVAPGLFVGSLITAVLGNLLPGAGTLYRAQNFVFHDRAHAGEELESTVTVTGKNDADFTVTLDTEVRRVKDGALIVAGEAIVEAPRKKVSYSSHDLPGLIVQRHRHFEKLQKLAEPLPALVTAVICPEEVNSLGGALLARRHTLIEPILVGDPDKIAEAAGALNEDLSDIEIVAETDHDAAAHRAVALVHEGRAGALMKGYLHTDQVLRAALDKEKGLRAGRRFTHVFVMDVPGLPTPLLVTDAAINIAPDLKTKVDIVQNAIDLARSLGFEEPKVGVLSAVETVNPDIPSSVDAALLSKMAERGQIHGGLVDGPLAMDNAVDIAAARTKGLNSRVAGHADVLVVPDIDAGNMLAKQLTYISHAEAAGLVLGARVPIILTSRSDDDEARLASCAVAALHHARQHGRV</sequence>
<gene>
    <name evidence="5" type="primary">pta</name>
    <name evidence="5" type="ORF">RIdsm_01054</name>
</gene>
<feature type="domain" description="MaoC-like" evidence="4">
    <location>
        <begin position="54"/>
        <end position="149"/>
    </location>
</feature>